<protein>
    <submittedName>
        <fullName evidence="2">DUF115 domain-containing protein</fullName>
    </submittedName>
</protein>
<gene>
    <name evidence="2" type="ORF">QYB95_01505</name>
</gene>
<dbReference type="Pfam" id="PF01973">
    <property type="entry name" value="MptE-like"/>
    <property type="match status" value="1"/>
</dbReference>
<keyword evidence="3" id="KW-1185">Reference proteome</keyword>
<reference evidence="2" key="1">
    <citation type="submission" date="2023-07" db="EMBL/GenBank/DDBJ databases">
        <title>Ureibacillus sp. isolated from freshwater well.</title>
        <authorList>
            <person name="Kirdat K."/>
            <person name="Bhatt A."/>
            <person name="Teware R."/>
            <person name="Bhavsar Y."/>
            <person name="Yadav A."/>
        </authorList>
    </citation>
    <scope>NUCLEOTIDE SEQUENCE</scope>
    <source>
        <strain evidence="2">BA0131</strain>
    </source>
</reference>
<feature type="domain" description="6-hydroxymethylpterin diphosphokinase MptE-like" evidence="1">
    <location>
        <begin position="155"/>
        <end position="322"/>
    </location>
</feature>
<evidence type="ECO:0000259" key="1">
    <source>
        <dbReference type="Pfam" id="PF01973"/>
    </source>
</evidence>
<sequence length="406" mass="46390">MRFEISIARDGNQTLNVNGIHIYSKYKPKDHAASFIEKELDLDAEGYLLLGLGLGYHLKAITKRIRNKKIYILCVDKQEEKIFEKSYIYEEIIKMSNIIIIYDPKDIKMNNNFQVIIPNAWLQVLNNEHPLFNFLADIKIKQESYSGQKNLLAENFRNNLLLNDQNIINYLSNTKVGNKLACLVASGPSLNETKNWLKKVRSQLYIFCVGSALKVLLEEDIEPDGVVISDPKMNIVQQLEGTDYSGILFYLSTANHIAISRYKHTKYILFQNGYKRAEELAARHNIPLVETGGSVATTGFSTLELLGFDKVILFGQDLGFKESYTHASFSTSGRRISTKENLLKIISNNEEEIYTTPNLHSYLKWFNLKIRNSNIKVYNTALNGASISNADFINENEFYNLVNLTK</sequence>
<dbReference type="InterPro" id="IPR002826">
    <property type="entry name" value="MptE-like"/>
</dbReference>
<dbReference type="PANTHER" id="PTHR41786">
    <property type="entry name" value="MOTILITY ACCESSORY FACTOR MAF"/>
    <property type="match status" value="1"/>
</dbReference>
<evidence type="ECO:0000313" key="2">
    <source>
        <dbReference type="EMBL" id="MDN4492203.1"/>
    </source>
</evidence>
<dbReference type="Proteomes" id="UP001172743">
    <property type="component" value="Unassembled WGS sequence"/>
</dbReference>
<accession>A0ABT8GLB9</accession>
<evidence type="ECO:0000313" key="3">
    <source>
        <dbReference type="Proteomes" id="UP001172743"/>
    </source>
</evidence>
<organism evidence="2 3">
    <name type="scientific">Ureibacillus aquaedulcis</name>
    <dbReference type="NCBI Taxonomy" id="3058421"/>
    <lineage>
        <taxon>Bacteria</taxon>
        <taxon>Bacillati</taxon>
        <taxon>Bacillota</taxon>
        <taxon>Bacilli</taxon>
        <taxon>Bacillales</taxon>
        <taxon>Caryophanaceae</taxon>
        <taxon>Ureibacillus</taxon>
    </lineage>
</organism>
<dbReference type="PANTHER" id="PTHR41786:SF1">
    <property type="entry name" value="6-HYDROXYMETHYLPTERIN DIPHOSPHOKINASE MPTE-LIKE DOMAIN-CONTAINING PROTEIN"/>
    <property type="match status" value="1"/>
</dbReference>
<dbReference type="EMBL" id="JAUHTQ010000001">
    <property type="protein sequence ID" value="MDN4492203.1"/>
    <property type="molecule type" value="Genomic_DNA"/>
</dbReference>
<comment type="caution">
    <text evidence="2">The sequence shown here is derived from an EMBL/GenBank/DDBJ whole genome shotgun (WGS) entry which is preliminary data.</text>
</comment>
<dbReference type="RefSeq" id="WP_301136308.1">
    <property type="nucleotide sequence ID" value="NZ_JAUHTQ010000001.1"/>
</dbReference>
<name>A0ABT8GLB9_9BACL</name>
<proteinExistence type="predicted"/>